<protein>
    <submittedName>
        <fullName evidence="5">Unannotated protein</fullName>
    </submittedName>
</protein>
<evidence type="ECO:0000256" key="3">
    <source>
        <dbReference type="ARBA" id="ARBA00023163"/>
    </source>
</evidence>
<dbReference type="SUPFAM" id="SSF46689">
    <property type="entry name" value="Homeodomain-like"/>
    <property type="match status" value="1"/>
</dbReference>
<keyword evidence="1" id="KW-0805">Transcription regulation</keyword>
<dbReference type="AlphaFoldDB" id="A0A6J6Q1U3"/>
<evidence type="ECO:0000256" key="1">
    <source>
        <dbReference type="ARBA" id="ARBA00023015"/>
    </source>
</evidence>
<dbReference type="InterPro" id="IPR054156">
    <property type="entry name" value="YxaF_TetR_C"/>
</dbReference>
<keyword evidence="3" id="KW-0804">Transcription</keyword>
<keyword evidence="2" id="KW-0238">DNA-binding</keyword>
<dbReference type="Pfam" id="PF00440">
    <property type="entry name" value="TetR_N"/>
    <property type="match status" value="1"/>
</dbReference>
<dbReference type="PANTHER" id="PTHR47506">
    <property type="entry name" value="TRANSCRIPTIONAL REGULATORY PROTEIN"/>
    <property type="match status" value="1"/>
</dbReference>
<organism evidence="5">
    <name type="scientific">freshwater metagenome</name>
    <dbReference type="NCBI Taxonomy" id="449393"/>
    <lineage>
        <taxon>unclassified sequences</taxon>
        <taxon>metagenomes</taxon>
        <taxon>ecological metagenomes</taxon>
    </lineage>
</organism>
<gene>
    <name evidence="5" type="ORF">UFOPK2366_01312</name>
</gene>
<sequence length="199" mass="21177">MMIVIEISYEGRHIQMKRRNIRQEMISGAINLLAERGVQGTSFAVVTEATDTPRGSIYHHFPGGKNELIEAAVASIGSVVKSLIDAVDVSSPIEVVEQFVGSWRALLLANNFASNCAVANVSLGAGDDDSLRDSAGGVFNDWRESLASAFERSGVDRDDAVDFADVCLAAVEGAMILGRASGSDDIFDALSRQLSKLVG</sequence>
<dbReference type="EMBL" id="CAEZXM010000256">
    <property type="protein sequence ID" value="CAB4702114.1"/>
    <property type="molecule type" value="Genomic_DNA"/>
</dbReference>
<proteinExistence type="predicted"/>
<dbReference type="InterPro" id="IPR036271">
    <property type="entry name" value="Tet_transcr_reg_TetR-rel_C_sf"/>
</dbReference>
<evidence type="ECO:0000256" key="2">
    <source>
        <dbReference type="ARBA" id="ARBA00023125"/>
    </source>
</evidence>
<dbReference type="Pfam" id="PF21993">
    <property type="entry name" value="TetR_C_13_2"/>
    <property type="match status" value="1"/>
</dbReference>
<feature type="domain" description="HTH tetR-type" evidence="4">
    <location>
        <begin position="19"/>
        <end position="79"/>
    </location>
</feature>
<dbReference type="GO" id="GO:0003677">
    <property type="term" value="F:DNA binding"/>
    <property type="evidence" value="ECO:0007669"/>
    <property type="project" value="UniProtKB-KW"/>
</dbReference>
<dbReference type="PROSITE" id="PS50977">
    <property type="entry name" value="HTH_TETR_2"/>
    <property type="match status" value="1"/>
</dbReference>
<reference evidence="5" key="1">
    <citation type="submission" date="2020-05" db="EMBL/GenBank/DDBJ databases">
        <authorList>
            <person name="Chiriac C."/>
            <person name="Salcher M."/>
            <person name="Ghai R."/>
            <person name="Kavagutti S V."/>
        </authorList>
    </citation>
    <scope>NUCLEOTIDE SEQUENCE</scope>
</reference>
<evidence type="ECO:0000259" key="4">
    <source>
        <dbReference type="PROSITE" id="PS50977"/>
    </source>
</evidence>
<name>A0A6J6Q1U3_9ZZZZ</name>
<evidence type="ECO:0000313" key="5">
    <source>
        <dbReference type="EMBL" id="CAB4702114.1"/>
    </source>
</evidence>
<dbReference type="InterPro" id="IPR009057">
    <property type="entry name" value="Homeodomain-like_sf"/>
</dbReference>
<dbReference type="Gene3D" id="1.10.357.10">
    <property type="entry name" value="Tetracycline Repressor, domain 2"/>
    <property type="match status" value="1"/>
</dbReference>
<accession>A0A6J6Q1U3</accession>
<dbReference type="SUPFAM" id="SSF48498">
    <property type="entry name" value="Tetracyclin repressor-like, C-terminal domain"/>
    <property type="match status" value="1"/>
</dbReference>
<dbReference type="PANTHER" id="PTHR47506:SF3">
    <property type="entry name" value="HTH-TYPE TRANSCRIPTIONAL REGULATOR LMRA"/>
    <property type="match status" value="1"/>
</dbReference>
<dbReference type="InterPro" id="IPR001647">
    <property type="entry name" value="HTH_TetR"/>
</dbReference>